<reference evidence="1" key="1">
    <citation type="submission" date="2010-08" db="EMBL/GenBank/DDBJ databases">
        <authorList>
            <person name="Weinstock G."/>
            <person name="Sodergren E."/>
            <person name="Clifton S."/>
            <person name="Fulton L."/>
            <person name="Fulton B."/>
            <person name="Courtney L."/>
            <person name="Fronick C."/>
            <person name="Harrison M."/>
            <person name="Strong C."/>
            <person name="Farmer C."/>
            <person name="Delahaunty K."/>
            <person name="Markovic C."/>
            <person name="Hall O."/>
            <person name="Minx P."/>
            <person name="Tomlinson C."/>
            <person name="Mitreva M."/>
            <person name="Hou S."/>
            <person name="Chen J."/>
            <person name="Wollam A."/>
            <person name="Pepin K.H."/>
            <person name="Johnson M."/>
            <person name="Bhonagiri V."/>
            <person name="Zhang X."/>
            <person name="Suruliraj S."/>
            <person name="Warren W."/>
            <person name="Chinwalla A."/>
            <person name="Mardis E.R."/>
            <person name="Wilson R.K."/>
        </authorList>
    </citation>
    <scope>NUCLEOTIDE SEQUENCE [LARGE SCALE GENOMIC DNA]</scope>
    <source>
        <strain evidence="1">HL044PA1</strain>
    </source>
</reference>
<organism evidence="1 2">
    <name type="scientific">Cutibacterium modestum HL044PA1</name>
    <dbReference type="NCBI Taxonomy" id="765109"/>
    <lineage>
        <taxon>Bacteria</taxon>
        <taxon>Bacillati</taxon>
        <taxon>Actinomycetota</taxon>
        <taxon>Actinomycetes</taxon>
        <taxon>Propionibacteriales</taxon>
        <taxon>Propionibacteriaceae</taxon>
        <taxon>Cutibacterium</taxon>
        <taxon>Cutibacterium modestum</taxon>
    </lineage>
</organism>
<accession>A0ABN0C6B0</accession>
<comment type="caution">
    <text evidence="1">The sequence shown here is derived from an EMBL/GenBank/DDBJ whole genome shotgun (WGS) entry which is preliminary data.</text>
</comment>
<evidence type="ECO:0000313" key="1">
    <source>
        <dbReference type="EMBL" id="EFS92633.1"/>
    </source>
</evidence>
<name>A0ABN0C6B0_9ACTN</name>
<evidence type="ECO:0000313" key="2">
    <source>
        <dbReference type="Proteomes" id="UP000003179"/>
    </source>
</evidence>
<proteinExistence type="predicted"/>
<dbReference type="EMBL" id="ADZU01000019">
    <property type="protein sequence ID" value="EFS92633.1"/>
    <property type="molecule type" value="Genomic_DNA"/>
</dbReference>
<protein>
    <submittedName>
        <fullName evidence="1">Uncharacterized protein</fullName>
    </submittedName>
</protein>
<keyword evidence="2" id="KW-1185">Reference proteome</keyword>
<dbReference type="Proteomes" id="UP000003179">
    <property type="component" value="Unassembled WGS sequence"/>
</dbReference>
<sequence>MTRTSALLNGHPSRPNKNMTVRDAVVSVGNFATGEGAEVKNVPAST</sequence>
<gene>
    <name evidence="1" type="ORF">HMPREF9607_01163</name>
</gene>